<dbReference type="Gene3D" id="1.20.1720.10">
    <property type="entry name" value="Multidrug resistance protein D"/>
    <property type="match status" value="1"/>
</dbReference>
<evidence type="ECO:0000256" key="4">
    <source>
        <dbReference type="ARBA" id="ARBA00022692"/>
    </source>
</evidence>
<reference evidence="10" key="1">
    <citation type="journal article" date="2019" name="Int. J. Syst. Evol. Microbiol.">
        <title>The Global Catalogue of Microorganisms (GCM) 10K type strain sequencing project: providing services to taxonomists for standard genome sequencing and annotation.</title>
        <authorList>
            <consortium name="The Broad Institute Genomics Platform"/>
            <consortium name="The Broad Institute Genome Sequencing Center for Infectious Disease"/>
            <person name="Wu L."/>
            <person name="Ma J."/>
        </authorList>
    </citation>
    <scope>NUCLEOTIDE SEQUENCE [LARGE SCALE GENOMIC DNA]</scope>
    <source>
        <strain evidence="10">JCM 16898</strain>
    </source>
</reference>
<dbReference type="PANTHER" id="PTHR42718">
    <property type="entry name" value="MAJOR FACILITATOR SUPERFAMILY MULTIDRUG TRANSPORTER MFSC"/>
    <property type="match status" value="1"/>
</dbReference>
<comment type="subcellular location">
    <subcellularLocation>
        <location evidence="1">Cell membrane</location>
        <topology evidence="1">Multi-pass membrane protein</topology>
    </subcellularLocation>
</comment>
<feature type="transmembrane region" description="Helical" evidence="7">
    <location>
        <begin position="350"/>
        <end position="371"/>
    </location>
</feature>
<evidence type="ECO:0000256" key="2">
    <source>
        <dbReference type="ARBA" id="ARBA00022448"/>
    </source>
</evidence>
<feature type="transmembrane region" description="Helical" evidence="7">
    <location>
        <begin position="392"/>
        <end position="412"/>
    </location>
</feature>
<dbReference type="InterPro" id="IPR036259">
    <property type="entry name" value="MFS_trans_sf"/>
</dbReference>
<dbReference type="PROSITE" id="PS50850">
    <property type="entry name" value="MFS"/>
    <property type="match status" value="1"/>
</dbReference>
<feature type="transmembrane region" description="Helical" evidence="7">
    <location>
        <begin position="214"/>
        <end position="231"/>
    </location>
</feature>
<gene>
    <name evidence="9" type="ORF">GCM10022222_32100</name>
</gene>
<keyword evidence="2" id="KW-0813">Transport</keyword>
<keyword evidence="10" id="KW-1185">Reference proteome</keyword>
<feature type="transmembrane region" description="Helical" evidence="7">
    <location>
        <begin position="317"/>
        <end position="338"/>
    </location>
</feature>
<evidence type="ECO:0000259" key="8">
    <source>
        <dbReference type="PROSITE" id="PS50850"/>
    </source>
</evidence>
<evidence type="ECO:0000256" key="5">
    <source>
        <dbReference type="ARBA" id="ARBA00022989"/>
    </source>
</evidence>
<feature type="domain" description="Major facilitator superfamily (MFS) profile" evidence="8">
    <location>
        <begin position="1"/>
        <end position="483"/>
    </location>
</feature>
<proteinExistence type="predicted"/>
<evidence type="ECO:0000256" key="1">
    <source>
        <dbReference type="ARBA" id="ARBA00004651"/>
    </source>
</evidence>
<comment type="caution">
    <text evidence="9">The sequence shown here is derived from an EMBL/GenBank/DDBJ whole genome shotgun (WGS) entry which is preliminary data.</text>
</comment>
<evidence type="ECO:0000256" key="3">
    <source>
        <dbReference type="ARBA" id="ARBA00022475"/>
    </source>
</evidence>
<feature type="transmembrane region" description="Helical" evidence="7">
    <location>
        <begin position="184"/>
        <end position="202"/>
    </location>
</feature>
<keyword evidence="3" id="KW-1003">Cell membrane</keyword>
<dbReference type="CDD" id="cd17321">
    <property type="entry name" value="MFS_MMR_MDR_like"/>
    <property type="match status" value="1"/>
</dbReference>
<feature type="transmembrane region" description="Helical" evidence="7">
    <location>
        <begin position="252"/>
        <end position="274"/>
    </location>
</feature>
<evidence type="ECO:0000313" key="9">
    <source>
        <dbReference type="EMBL" id="GAA3546015.1"/>
    </source>
</evidence>
<evidence type="ECO:0000256" key="6">
    <source>
        <dbReference type="ARBA" id="ARBA00023136"/>
    </source>
</evidence>
<evidence type="ECO:0000256" key="7">
    <source>
        <dbReference type="SAM" id="Phobius"/>
    </source>
</evidence>
<evidence type="ECO:0000313" key="10">
    <source>
        <dbReference type="Proteomes" id="UP001500689"/>
    </source>
</evidence>
<keyword evidence="4 7" id="KW-0812">Transmembrane</keyword>
<feature type="transmembrane region" description="Helical" evidence="7">
    <location>
        <begin position="148"/>
        <end position="172"/>
    </location>
</feature>
<dbReference type="Pfam" id="PF07690">
    <property type="entry name" value="MFS_1"/>
    <property type="match status" value="1"/>
</dbReference>
<dbReference type="PANTHER" id="PTHR42718:SF47">
    <property type="entry name" value="METHYL VIOLOGEN RESISTANCE PROTEIN SMVA"/>
    <property type="match status" value="1"/>
</dbReference>
<dbReference type="EMBL" id="BAAAZN010000006">
    <property type="protein sequence ID" value="GAA3546015.1"/>
    <property type="molecule type" value="Genomic_DNA"/>
</dbReference>
<feature type="transmembrane region" description="Helical" evidence="7">
    <location>
        <begin position="286"/>
        <end position="305"/>
    </location>
</feature>
<feature type="transmembrane region" description="Helical" evidence="7">
    <location>
        <begin position="89"/>
        <end position="110"/>
    </location>
</feature>
<accession>A0ABP6W8G2</accession>
<dbReference type="Proteomes" id="UP001500689">
    <property type="component" value="Unassembled WGS sequence"/>
</dbReference>
<dbReference type="SUPFAM" id="SSF103473">
    <property type="entry name" value="MFS general substrate transporter"/>
    <property type="match status" value="1"/>
</dbReference>
<feature type="transmembrane region" description="Helical" evidence="7">
    <location>
        <begin position="453"/>
        <end position="479"/>
    </location>
</feature>
<feature type="transmembrane region" description="Helical" evidence="7">
    <location>
        <begin position="34"/>
        <end position="52"/>
    </location>
</feature>
<name>A0ABP6W8G2_9PSEU</name>
<organism evidence="9 10">
    <name type="scientific">Amycolatopsis ultiminotia</name>
    <dbReference type="NCBI Taxonomy" id="543629"/>
    <lineage>
        <taxon>Bacteria</taxon>
        <taxon>Bacillati</taxon>
        <taxon>Actinomycetota</taxon>
        <taxon>Actinomycetes</taxon>
        <taxon>Pseudonocardiales</taxon>
        <taxon>Pseudonocardiaceae</taxon>
        <taxon>Amycolatopsis</taxon>
    </lineage>
</organism>
<feature type="transmembrane region" description="Helical" evidence="7">
    <location>
        <begin position="122"/>
        <end position="142"/>
    </location>
</feature>
<keyword evidence="6 7" id="KW-0472">Membrane</keyword>
<dbReference type="Gene3D" id="1.20.1250.20">
    <property type="entry name" value="MFS general substrate transporter like domains"/>
    <property type="match status" value="1"/>
</dbReference>
<sequence>MLCASLLLVGIDLTVLHIAVPTISRQLLPDATQLLWIVDSYPLTVAALLVTFGTLADRWGRKRMVLGGFAVFGLASAGAAASATTVQLIVARAALGVGAAMMMAATVAVLRNVFPDRRERTLALGLWTSANSAGAALGPLLGGLLLRYWWWGAVFLVNVPVVVLALAAGARLIPESRDPAPRRWDGLSAAISILGLGALVFGLKRLAEPGTPDALGTTSGVLGLVLLGWFIRRQRRSTHPLLELSLFSDRRFSAATLAVFVCFGCYATLLYFATQLLQLVEGYSPLRAGLALAPLAVASGLGAVVAPRLAARWTHRWVIAGSLAAFAAAFAGLAGTLLSTARPGAPASAALLILAGLGAGMVMALGADAIMTTASADRAGQAGAIQETSFELGSGLGIAVLGSVLAVAYRLLLPGLPDGADARARDSLGATLDFADTLGTRAEPVRYAAQQAFAQGLAVAGLAAAGMLILSAGAAGVLLGRNRPDDPIRPARHSLAQRRCRRG</sequence>
<dbReference type="InterPro" id="IPR011701">
    <property type="entry name" value="MFS"/>
</dbReference>
<dbReference type="InterPro" id="IPR020846">
    <property type="entry name" value="MFS_dom"/>
</dbReference>
<dbReference type="PRINTS" id="PR01036">
    <property type="entry name" value="TCRTETB"/>
</dbReference>
<protein>
    <submittedName>
        <fullName evidence="9">MFS transporter</fullName>
    </submittedName>
</protein>
<feature type="transmembrane region" description="Helical" evidence="7">
    <location>
        <begin position="64"/>
        <end position="83"/>
    </location>
</feature>
<keyword evidence="5 7" id="KW-1133">Transmembrane helix</keyword>